<protein>
    <recommendedName>
        <fullName evidence="5">Haloacid dehalogenase</fullName>
    </recommendedName>
</protein>
<dbReference type="Proteomes" id="UP001148614">
    <property type="component" value="Unassembled WGS sequence"/>
</dbReference>
<dbReference type="InterPro" id="IPR023214">
    <property type="entry name" value="HAD_sf"/>
</dbReference>
<dbReference type="EMBL" id="JANPWZ010003826">
    <property type="protein sequence ID" value="KAJ3551101.1"/>
    <property type="molecule type" value="Genomic_DNA"/>
</dbReference>
<dbReference type="GO" id="GO:0019120">
    <property type="term" value="F:hydrolase activity, acting on acid halide bonds, in C-halide compounds"/>
    <property type="evidence" value="ECO:0007669"/>
    <property type="project" value="InterPro"/>
</dbReference>
<dbReference type="InterPro" id="IPR036412">
    <property type="entry name" value="HAD-like_sf"/>
</dbReference>
<dbReference type="InterPro" id="IPR006328">
    <property type="entry name" value="2-HAD"/>
</dbReference>
<evidence type="ECO:0000313" key="4">
    <source>
        <dbReference type="Proteomes" id="UP001148614"/>
    </source>
</evidence>
<accession>A0A9W8TGH9</accession>
<reference evidence="3" key="1">
    <citation type="submission" date="2022-07" db="EMBL/GenBank/DDBJ databases">
        <title>Genome Sequence of Xylaria arbuscula.</title>
        <authorList>
            <person name="Buettner E."/>
        </authorList>
    </citation>
    <scope>NUCLEOTIDE SEQUENCE</scope>
    <source>
        <strain evidence="3">VT107</strain>
    </source>
</reference>
<proteinExistence type="inferred from homology"/>
<evidence type="ECO:0000313" key="3">
    <source>
        <dbReference type="EMBL" id="KAJ3551101.1"/>
    </source>
</evidence>
<name>A0A9W8TGH9_9PEZI</name>
<dbReference type="InterPro" id="IPR006439">
    <property type="entry name" value="HAD-SF_hydro_IA"/>
</dbReference>
<evidence type="ECO:0008006" key="5">
    <source>
        <dbReference type="Google" id="ProtNLM"/>
    </source>
</evidence>
<keyword evidence="2" id="KW-0378">Hydrolase</keyword>
<dbReference type="GO" id="GO:0016791">
    <property type="term" value="F:phosphatase activity"/>
    <property type="evidence" value="ECO:0007669"/>
    <property type="project" value="UniProtKB-ARBA"/>
</dbReference>
<dbReference type="Pfam" id="PF00702">
    <property type="entry name" value="Hydrolase"/>
    <property type="match status" value="1"/>
</dbReference>
<sequence length="292" mass="32939">MYSNSTKHGILVSNIGIDNLDIQDCMLLPQAAYPLPPIKRANVERMSQQESSTTTNKIKAVCFDFVGTCLDWHSAIIAALPPGFPAETKSGFILDWRQAYFNRNDRLFSSGSALEDVDVSYRQALEEVLERPENSSHKHLFTEAVKDVLIRQWHAQKPWDEVPEALRGLKEDRGYEVFVHANGTTRFQLDLVKSSGLKHRFDMLFSSELLGSYKPAPENYGKVLELLKYAPEQVVMVAAHAYDLRGAKNVGLRTVYVHRWTDDVLEDQGVIKGEFDAYLEDMSELGATIASL</sequence>
<dbReference type="VEuPathDB" id="FungiDB:F4678DRAFT_332552"/>
<evidence type="ECO:0000256" key="2">
    <source>
        <dbReference type="ARBA" id="ARBA00022801"/>
    </source>
</evidence>
<dbReference type="SFLD" id="SFLDG01129">
    <property type="entry name" value="C1.5:_HAD__Beta-PGM__Phosphata"/>
    <property type="match status" value="1"/>
</dbReference>
<dbReference type="Gene3D" id="3.40.50.1000">
    <property type="entry name" value="HAD superfamily/HAD-like"/>
    <property type="match status" value="1"/>
</dbReference>
<dbReference type="AlphaFoldDB" id="A0A9W8TGH9"/>
<comment type="similarity">
    <text evidence="1">Belongs to the HAD-like hydrolase superfamily. S-2-haloalkanoic acid dehalogenase family.</text>
</comment>
<comment type="caution">
    <text evidence="3">The sequence shown here is derived from an EMBL/GenBank/DDBJ whole genome shotgun (WGS) entry which is preliminary data.</text>
</comment>
<keyword evidence="4" id="KW-1185">Reference proteome</keyword>
<dbReference type="InterPro" id="IPR023198">
    <property type="entry name" value="PGP-like_dom2"/>
</dbReference>
<evidence type="ECO:0000256" key="1">
    <source>
        <dbReference type="ARBA" id="ARBA00008106"/>
    </source>
</evidence>
<dbReference type="PANTHER" id="PTHR43316:SF3">
    <property type="entry name" value="HALOACID DEHALOGENASE, TYPE II (AFU_ORTHOLOGUE AFUA_2G07750)-RELATED"/>
    <property type="match status" value="1"/>
</dbReference>
<dbReference type="NCBIfam" id="TIGR01428">
    <property type="entry name" value="HAD_type_II"/>
    <property type="match status" value="1"/>
</dbReference>
<dbReference type="SFLD" id="SFLDS00003">
    <property type="entry name" value="Haloacid_Dehalogenase"/>
    <property type="match status" value="1"/>
</dbReference>
<dbReference type="InterPro" id="IPR051540">
    <property type="entry name" value="S-2-haloacid_dehalogenase"/>
</dbReference>
<dbReference type="PANTHER" id="PTHR43316">
    <property type="entry name" value="HYDROLASE, HALOACID DELAHOGENASE-RELATED"/>
    <property type="match status" value="1"/>
</dbReference>
<dbReference type="NCBIfam" id="TIGR01493">
    <property type="entry name" value="HAD-SF-IA-v2"/>
    <property type="match status" value="1"/>
</dbReference>
<dbReference type="SUPFAM" id="SSF56784">
    <property type="entry name" value="HAD-like"/>
    <property type="match status" value="1"/>
</dbReference>
<gene>
    <name evidence="3" type="ORF">NPX13_g11435</name>
</gene>
<dbReference type="PRINTS" id="PR00413">
    <property type="entry name" value="HADHALOGNASE"/>
</dbReference>
<organism evidence="3 4">
    <name type="scientific">Xylaria arbuscula</name>
    <dbReference type="NCBI Taxonomy" id="114810"/>
    <lineage>
        <taxon>Eukaryota</taxon>
        <taxon>Fungi</taxon>
        <taxon>Dikarya</taxon>
        <taxon>Ascomycota</taxon>
        <taxon>Pezizomycotina</taxon>
        <taxon>Sordariomycetes</taxon>
        <taxon>Xylariomycetidae</taxon>
        <taxon>Xylariales</taxon>
        <taxon>Xylariaceae</taxon>
        <taxon>Xylaria</taxon>
    </lineage>
</organism>
<dbReference type="Gene3D" id="1.10.150.240">
    <property type="entry name" value="Putative phosphatase, domain 2"/>
    <property type="match status" value="1"/>
</dbReference>